<dbReference type="RefSeq" id="WP_109329545.1">
    <property type="nucleotide sequence ID" value="NZ_CP029353.1"/>
</dbReference>
<keyword evidence="3 9" id="KW-0489">Methyltransferase</keyword>
<evidence type="ECO:0000256" key="4">
    <source>
        <dbReference type="ARBA" id="ARBA00022679"/>
    </source>
</evidence>
<dbReference type="Gene3D" id="3.30.750.80">
    <property type="entry name" value="RNA methyltransferase domain (HRMD) like"/>
    <property type="match status" value="1"/>
</dbReference>
<evidence type="ECO:0000259" key="8">
    <source>
        <dbReference type="Pfam" id="PF17785"/>
    </source>
</evidence>
<keyword evidence="10" id="KW-1185">Reference proteome</keyword>
<dbReference type="SUPFAM" id="SSF53335">
    <property type="entry name" value="S-adenosyl-L-methionine-dependent methyltransferases"/>
    <property type="match status" value="1"/>
</dbReference>
<dbReference type="Pfam" id="PF10672">
    <property type="entry name" value="Methyltrans_SAM"/>
    <property type="match status" value="1"/>
</dbReference>
<evidence type="ECO:0000256" key="6">
    <source>
        <dbReference type="ARBA" id="ARBA00038091"/>
    </source>
</evidence>
<dbReference type="PANTHER" id="PTHR42873">
    <property type="entry name" value="RIBOSOMAL RNA LARGE SUBUNIT METHYLTRANSFERASE"/>
    <property type="match status" value="1"/>
</dbReference>
<dbReference type="Proteomes" id="UP000245629">
    <property type="component" value="Chromosome 2"/>
</dbReference>
<name>A0A2S2CU23_9PROT</name>
<dbReference type="PANTHER" id="PTHR42873:SF1">
    <property type="entry name" value="S-ADENOSYLMETHIONINE-DEPENDENT METHYLTRANSFERASE DOMAIN-CONTAINING PROTEIN"/>
    <property type="match status" value="1"/>
</dbReference>
<dbReference type="CDD" id="cd21153">
    <property type="entry name" value="PUA_RlmI"/>
    <property type="match status" value="1"/>
</dbReference>
<evidence type="ECO:0000313" key="10">
    <source>
        <dbReference type="Proteomes" id="UP000245629"/>
    </source>
</evidence>
<dbReference type="GO" id="GO:0003723">
    <property type="term" value="F:RNA binding"/>
    <property type="evidence" value="ECO:0007669"/>
    <property type="project" value="InterPro"/>
</dbReference>
<keyword evidence="4 9" id="KW-0808">Transferase</keyword>
<protein>
    <submittedName>
        <fullName evidence="9">RlmI/RlmK family 23S rRNA methyltransferase</fullName>
    </submittedName>
</protein>
<evidence type="ECO:0000256" key="1">
    <source>
        <dbReference type="ARBA" id="ARBA00004496"/>
    </source>
</evidence>
<dbReference type="KEGG" id="azz:DEW08_18250"/>
<dbReference type="EMBL" id="CP029353">
    <property type="protein sequence ID" value="AWK87870.1"/>
    <property type="molecule type" value="Genomic_DNA"/>
</dbReference>
<evidence type="ECO:0000313" key="9">
    <source>
        <dbReference type="EMBL" id="AWK87870.1"/>
    </source>
</evidence>
<evidence type="ECO:0000259" key="7">
    <source>
        <dbReference type="Pfam" id="PF10672"/>
    </source>
</evidence>
<evidence type="ECO:0000256" key="3">
    <source>
        <dbReference type="ARBA" id="ARBA00022603"/>
    </source>
</evidence>
<dbReference type="CDD" id="cd02440">
    <property type="entry name" value="AdoMet_MTases"/>
    <property type="match status" value="1"/>
</dbReference>
<keyword evidence="5" id="KW-0949">S-adenosyl-L-methionine</keyword>
<dbReference type="PROSITE" id="PS50890">
    <property type="entry name" value="PUA"/>
    <property type="match status" value="1"/>
</dbReference>
<dbReference type="InterPro" id="IPR029063">
    <property type="entry name" value="SAM-dependent_MTases_sf"/>
</dbReference>
<dbReference type="InterPro" id="IPR036974">
    <property type="entry name" value="PUA_sf"/>
</dbReference>
<feature type="domain" description="S-adenosylmethionine-dependent methyltransferase" evidence="7">
    <location>
        <begin position="193"/>
        <end position="364"/>
    </location>
</feature>
<sequence length="403" mass="43338">MSDTAPKPVKYPTIHLQAGRQRRVLQGHPWVYSNEVQMDTAAKAVPPGSPVRLVDAGGTPIGIATFNPHTLIAARLLTRDPATVIDHGFLAGRLRRAVDLRDRLFPGTPYYRVVHAEADGLPGLIVDRFGEVVTVQANSVFMDQRIDAILAALDEVLAPKAVILRNDSTQRALEGLPEETRLAKGELDGPIRLEENGVTFFANPLDGQKTGWFYDQRDNRAFIASLAKGGRAIDFFSYNGGFGIQCAVAGATSVVSVDRSALALENAARAAEANGVADRFEARRADAFHEMERLAAAGEQFDVVIADPPAFVKSKKDLAVGCRAYRKMAKLSARITAPGGFLLCGSCSHNVDPPTFAEQVARGLSDAGRTGRILRSAGAGPDHPVHPNLPESAYLKAIVMQLD</sequence>
<dbReference type="Gene3D" id="3.40.50.150">
    <property type="entry name" value="Vaccinia Virus protein VP39"/>
    <property type="match status" value="1"/>
</dbReference>
<comment type="subcellular location">
    <subcellularLocation>
        <location evidence="1">Cytoplasm</location>
    </subcellularLocation>
</comment>
<evidence type="ECO:0000256" key="5">
    <source>
        <dbReference type="ARBA" id="ARBA00022691"/>
    </source>
</evidence>
<dbReference type="InterPro" id="IPR015947">
    <property type="entry name" value="PUA-like_sf"/>
</dbReference>
<comment type="similarity">
    <text evidence="6">Belongs to the methyltransferase superfamily. RlmI family.</text>
</comment>
<dbReference type="GO" id="GO:0008168">
    <property type="term" value="F:methyltransferase activity"/>
    <property type="evidence" value="ECO:0007669"/>
    <property type="project" value="UniProtKB-KW"/>
</dbReference>
<dbReference type="InterPro" id="IPR041532">
    <property type="entry name" value="RlmI-like_PUA"/>
</dbReference>
<feature type="domain" description="RlmI-like PUA" evidence="8">
    <location>
        <begin position="14"/>
        <end position="79"/>
    </location>
</feature>
<dbReference type="CDD" id="cd11572">
    <property type="entry name" value="RlmI_M_like"/>
    <property type="match status" value="1"/>
</dbReference>
<dbReference type="GO" id="GO:0032259">
    <property type="term" value="P:methylation"/>
    <property type="evidence" value="ECO:0007669"/>
    <property type="project" value="UniProtKB-KW"/>
</dbReference>
<dbReference type="SUPFAM" id="SSF88697">
    <property type="entry name" value="PUA domain-like"/>
    <property type="match status" value="1"/>
</dbReference>
<dbReference type="Pfam" id="PF17785">
    <property type="entry name" value="PUA_3"/>
    <property type="match status" value="1"/>
</dbReference>
<proteinExistence type="inferred from homology"/>
<reference evidence="10" key="1">
    <citation type="submission" date="2018-05" db="EMBL/GenBank/DDBJ databases">
        <title>Azospirillum thermophila sp. nov., a novel isolated from hot spring.</title>
        <authorList>
            <person name="Zhao Z."/>
        </authorList>
    </citation>
    <scope>NUCLEOTIDE SEQUENCE [LARGE SCALE GENOMIC DNA]</scope>
    <source>
        <strain evidence="10">CFH 70021</strain>
    </source>
</reference>
<dbReference type="AlphaFoldDB" id="A0A2S2CU23"/>
<dbReference type="InterPro" id="IPR019614">
    <property type="entry name" value="SAM-dep_methyl-trfase"/>
</dbReference>
<keyword evidence="2" id="KW-0963">Cytoplasm</keyword>
<evidence type="ECO:0000256" key="2">
    <source>
        <dbReference type="ARBA" id="ARBA00022490"/>
    </source>
</evidence>
<dbReference type="Gene3D" id="2.30.130.10">
    <property type="entry name" value="PUA domain"/>
    <property type="match status" value="1"/>
</dbReference>
<organism evidence="9 10">
    <name type="scientific">Azospirillum thermophilum</name>
    <dbReference type="NCBI Taxonomy" id="2202148"/>
    <lineage>
        <taxon>Bacteria</taxon>
        <taxon>Pseudomonadati</taxon>
        <taxon>Pseudomonadota</taxon>
        <taxon>Alphaproteobacteria</taxon>
        <taxon>Rhodospirillales</taxon>
        <taxon>Azospirillaceae</taxon>
        <taxon>Azospirillum</taxon>
    </lineage>
</organism>
<accession>A0A2S2CU23</accession>
<gene>
    <name evidence="9" type="ORF">DEW08_18250</name>
</gene>
<dbReference type="GO" id="GO:0005737">
    <property type="term" value="C:cytoplasm"/>
    <property type="evidence" value="ECO:0007669"/>
    <property type="project" value="UniProtKB-SubCell"/>
</dbReference>
<dbReference type="OrthoDB" id="9805492at2"/>